<keyword evidence="3" id="KW-0804">Transcription</keyword>
<reference evidence="5 6" key="1">
    <citation type="submission" date="2024-05" db="EMBL/GenBank/DDBJ databases">
        <title>Three bacterial strains, DH-69, EH-24, and ECK-19 isolated from coastal sediments.</title>
        <authorList>
            <person name="Ye Y.-Q."/>
            <person name="Du Z.-J."/>
        </authorList>
    </citation>
    <scope>NUCLEOTIDE SEQUENCE [LARGE SCALE GENOMIC DNA]</scope>
    <source>
        <strain evidence="5 6">ECK-19</strain>
    </source>
</reference>
<evidence type="ECO:0000313" key="6">
    <source>
        <dbReference type="Proteomes" id="UP001560685"/>
    </source>
</evidence>
<keyword evidence="6" id="KW-1185">Reference proteome</keyword>
<evidence type="ECO:0000256" key="3">
    <source>
        <dbReference type="ARBA" id="ARBA00023163"/>
    </source>
</evidence>
<keyword evidence="1" id="KW-0805">Transcription regulation</keyword>
<organism evidence="5 6">
    <name type="scientific">Hyphococcus lacteus</name>
    <dbReference type="NCBI Taxonomy" id="3143536"/>
    <lineage>
        <taxon>Bacteria</taxon>
        <taxon>Pseudomonadati</taxon>
        <taxon>Pseudomonadota</taxon>
        <taxon>Alphaproteobacteria</taxon>
        <taxon>Parvularculales</taxon>
        <taxon>Parvularculaceae</taxon>
        <taxon>Hyphococcus</taxon>
    </lineage>
</organism>
<dbReference type="PANTHER" id="PTHR43133:SF39">
    <property type="entry name" value="SIMILAR TO RNA POLYMERASE SIGMA-E FACTOR"/>
    <property type="match status" value="1"/>
</dbReference>
<dbReference type="NCBIfam" id="TIGR02999">
    <property type="entry name" value="Sig-70_X6"/>
    <property type="match status" value="1"/>
</dbReference>
<dbReference type="PANTHER" id="PTHR43133">
    <property type="entry name" value="RNA POLYMERASE ECF-TYPE SIGMA FACTO"/>
    <property type="match status" value="1"/>
</dbReference>
<dbReference type="InterPro" id="IPR013324">
    <property type="entry name" value="RNA_pol_sigma_r3/r4-like"/>
</dbReference>
<dbReference type="Proteomes" id="UP001560685">
    <property type="component" value="Unassembled WGS sequence"/>
</dbReference>
<dbReference type="NCBIfam" id="TIGR02937">
    <property type="entry name" value="sigma70-ECF"/>
    <property type="match status" value="1"/>
</dbReference>
<dbReference type="Gene3D" id="1.10.10.10">
    <property type="entry name" value="Winged helix-like DNA-binding domain superfamily/Winged helix DNA-binding domain"/>
    <property type="match status" value="1"/>
</dbReference>
<dbReference type="RefSeq" id="WP_369314832.1">
    <property type="nucleotide sequence ID" value="NZ_JBEHZE010000003.1"/>
</dbReference>
<proteinExistence type="predicted"/>
<dbReference type="SUPFAM" id="SSF88659">
    <property type="entry name" value="Sigma3 and sigma4 domains of RNA polymerase sigma factors"/>
    <property type="match status" value="1"/>
</dbReference>
<evidence type="ECO:0000259" key="4">
    <source>
        <dbReference type="Pfam" id="PF07638"/>
    </source>
</evidence>
<gene>
    <name evidence="5" type="ORF">ABFZ84_14635</name>
</gene>
<evidence type="ECO:0000256" key="1">
    <source>
        <dbReference type="ARBA" id="ARBA00023015"/>
    </source>
</evidence>
<protein>
    <submittedName>
        <fullName evidence="5">Sigma-70 family RNA polymerase sigma factor</fullName>
    </submittedName>
</protein>
<accession>A0ABV3Z7I9</accession>
<dbReference type="InterPro" id="IPR014284">
    <property type="entry name" value="RNA_pol_sigma-70_dom"/>
</dbReference>
<dbReference type="InterPro" id="IPR036388">
    <property type="entry name" value="WH-like_DNA-bd_sf"/>
</dbReference>
<keyword evidence="2" id="KW-0731">Sigma factor</keyword>
<evidence type="ECO:0000256" key="2">
    <source>
        <dbReference type="ARBA" id="ARBA00023082"/>
    </source>
</evidence>
<dbReference type="EMBL" id="JBEHZE010000003">
    <property type="protein sequence ID" value="MEX6634785.1"/>
    <property type="molecule type" value="Genomic_DNA"/>
</dbReference>
<dbReference type="InterPro" id="IPR011517">
    <property type="entry name" value="RNA_pol_sigma70_ECF-like"/>
</dbReference>
<dbReference type="InterPro" id="IPR053812">
    <property type="entry name" value="HTH_Sigma70_ECF-like"/>
</dbReference>
<dbReference type="InterPro" id="IPR039425">
    <property type="entry name" value="RNA_pol_sigma-70-like"/>
</dbReference>
<evidence type="ECO:0000313" key="5">
    <source>
        <dbReference type="EMBL" id="MEX6634785.1"/>
    </source>
</evidence>
<dbReference type="Pfam" id="PF07638">
    <property type="entry name" value="Sigma70_ECF"/>
    <property type="match status" value="1"/>
</dbReference>
<name>A0ABV3Z7I9_9PROT</name>
<comment type="caution">
    <text evidence="5">The sequence shown here is derived from an EMBL/GenBank/DDBJ whole genome shotgun (WGS) entry which is preliminary data.</text>
</comment>
<sequence length="193" mass="21339">MGEDAEITGLLHDWGKGDAKAGDALTPLVYDELHRCAERLFRHENAGHTLQPTALVHEAYAKLINVDVSWQDRAHFYALAARMMKRLLINHANARNAAKRGGDDIQVTLDDSNTPGDSTDAILLELTDALSALEKFDERKAQLVELQYFGGLSVKEIEAVTNLSSATIGRELRFARAWLKDQLAGNDQVTQEA</sequence>
<feature type="domain" description="RNA polymerase sigma-70 ECF-like HTH" evidence="4">
    <location>
        <begin position="5"/>
        <end position="183"/>
    </location>
</feature>